<feature type="transmembrane region" description="Helical" evidence="6">
    <location>
        <begin position="92"/>
        <end position="112"/>
    </location>
</feature>
<dbReference type="EnsemblMetazoa" id="XM_038196530.1">
    <property type="protein sequence ID" value="XP_038052458.1"/>
    <property type="gene ID" value="LOC119725170"/>
</dbReference>
<organism evidence="7 8">
    <name type="scientific">Patiria miniata</name>
    <name type="common">Bat star</name>
    <name type="synonym">Asterina miniata</name>
    <dbReference type="NCBI Taxonomy" id="46514"/>
    <lineage>
        <taxon>Eukaryota</taxon>
        <taxon>Metazoa</taxon>
        <taxon>Echinodermata</taxon>
        <taxon>Eleutherozoa</taxon>
        <taxon>Asterozoa</taxon>
        <taxon>Asteroidea</taxon>
        <taxon>Valvatacea</taxon>
        <taxon>Valvatida</taxon>
        <taxon>Asterinidae</taxon>
        <taxon>Patiria</taxon>
    </lineage>
</organism>
<dbReference type="PANTHER" id="PTHR23320:SF165">
    <property type="entry name" value="MARVEL DOMAIN-CONTAINING PROTEIN"/>
    <property type="match status" value="1"/>
</dbReference>
<dbReference type="GO" id="GO:0016020">
    <property type="term" value="C:membrane"/>
    <property type="evidence" value="ECO:0007669"/>
    <property type="project" value="UniProtKB-SubCell"/>
</dbReference>
<evidence type="ECO:0000256" key="3">
    <source>
        <dbReference type="ARBA" id="ARBA00022692"/>
    </source>
</evidence>
<accession>A0A913ZKY2</accession>
<proteinExistence type="inferred from homology"/>
<reference evidence="7" key="1">
    <citation type="submission" date="2022-11" db="UniProtKB">
        <authorList>
            <consortium name="EnsemblMetazoa"/>
        </authorList>
    </citation>
    <scope>IDENTIFICATION</scope>
</reference>
<evidence type="ECO:0000256" key="4">
    <source>
        <dbReference type="ARBA" id="ARBA00022989"/>
    </source>
</evidence>
<keyword evidence="8" id="KW-1185">Reference proteome</keyword>
<dbReference type="AlphaFoldDB" id="A0A913ZKY2"/>
<dbReference type="RefSeq" id="XP_038052458.1">
    <property type="nucleotide sequence ID" value="XM_038196530.1"/>
</dbReference>
<name>A0A913ZKY2_PATMI</name>
<keyword evidence="5 6" id="KW-0472">Membrane</keyword>
<feature type="transmembrane region" description="Helical" evidence="6">
    <location>
        <begin position="20"/>
        <end position="42"/>
    </location>
</feature>
<evidence type="ECO:0000256" key="2">
    <source>
        <dbReference type="ARBA" id="ARBA00009565"/>
    </source>
</evidence>
<feature type="transmembrane region" description="Helical" evidence="6">
    <location>
        <begin position="62"/>
        <end position="80"/>
    </location>
</feature>
<dbReference type="InterPro" id="IPR030417">
    <property type="entry name" value="MS4A"/>
</dbReference>
<protein>
    <submittedName>
        <fullName evidence="7">Uncharacterized protein</fullName>
    </submittedName>
</protein>
<evidence type="ECO:0000256" key="6">
    <source>
        <dbReference type="SAM" id="Phobius"/>
    </source>
</evidence>
<keyword evidence="4 6" id="KW-1133">Transmembrane helix</keyword>
<dbReference type="PANTHER" id="PTHR23320">
    <property type="entry name" value="MEMBRANE-SPANNING 4-DOMAINS SUBFAMILY A MS4A -RELATED"/>
    <property type="match status" value="1"/>
</dbReference>
<comment type="subcellular location">
    <subcellularLocation>
        <location evidence="1">Membrane</location>
        <topology evidence="1">Multi-pass membrane protein</topology>
    </subcellularLocation>
</comment>
<evidence type="ECO:0000256" key="1">
    <source>
        <dbReference type="ARBA" id="ARBA00004141"/>
    </source>
</evidence>
<dbReference type="OrthoDB" id="10071849at2759"/>
<keyword evidence="3 6" id="KW-0812">Transmembrane</keyword>
<evidence type="ECO:0000256" key="5">
    <source>
        <dbReference type="ARBA" id="ARBA00023136"/>
    </source>
</evidence>
<dbReference type="Proteomes" id="UP000887568">
    <property type="component" value="Unplaced"/>
</dbReference>
<evidence type="ECO:0000313" key="8">
    <source>
        <dbReference type="Proteomes" id="UP000887568"/>
    </source>
</evidence>
<dbReference type="InterPro" id="IPR007237">
    <property type="entry name" value="CD20-like"/>
</dbReference>
<sequence length="133" mass="13878">MQPAPQTVSFNQSHSGQWQALTYTGILQIVIGAIAVALGIGLACVSTPLGYSPYGFLHITGYPIWCGVLFFLTAGILGLISGCKKSSHMAAGYLVASSFACLASVCVIGLSGTDLSFIVGYSSRSSYYQYSGC</sequence>
<evidence type="ECO:0000313" key="7">
    <source>
        <dbReference type="EnsemblMetazoa" id="XP_038052458.1"/>
    </source>
</evidence>
<dbReference type="Pfam" id="PF04103">
    <property type="entry name" value="CD20"/>
    <property type="match status" value="1"/>
</dbReference>
<comment type="similarity">
    <text evidence="2">Belongs to the MS4A family.</text>
</comment>
<dbReference type="GeneID" id="119725170"/>